<dbReference type="RefSeq" id="WP_147647500.1">
    <property type="nucleotide sequence ID" value="NZ_CP042806.1"/>
</dbReference>
<dbReference type="Gene3D" id="3.30.1330.200">
    <property type="match status" value="1"/>
</dbReference>
<evidence type="ECO:0000313" key="5">
    <source>
        <dbReference type="Proteomes" id="UP000321820"/>
    </source>
</evidence>
<dbReference type="InterPro" id="IPR005659">
    <property type="entry name" value="Chemorcpt_Glu_NH3ase_CheD"/>
</dbReference>
<dbReference type="PANTHER" id="PTHR35147">
    <property type="entry name" value="CHEMORECEPTOR GLUTAMINE DEAMIDASE CHED-RELATED"/>
    <property type="match status" value="1"/>
</dbReference>
<dbReference type="SUPFAM" id="SSF64438">
    <property type="entry name" value="CNF1/YfiH-like putative cysteine hydrolases"/>
    <property type="match status" value="1"/>
</dbReference>
<evidence type="ECO:0000256" key="1">
    <source>
        <dbReference type="ARBA" id="ARBA00022500"/>
    </source>
</evidence>
<comment type="catalytic activity">
    <reaction evidence="3">
        <text>L-glutaminyl-[protein] + H2O = L-glutamyl-[protein] + NH4(+)</text>
        <dbReference type="Rhea" id="RHEA:16441"/>
        <dbReference type="Rhea" id="RHEA-COMP:10207"/>
        <dbReference type="Rhea" id="RHEA-COMP:10208"/>
        <dbReference type="ChEBI" id="CHEBI:15377"/>
        <dbReference type="ChEBI" id="CHEBI:28938"/>
        <dbReference type="ChEBI" id="CHEBI:29973"/>
        <dbReference type="ChEBI" id="CHEBI:30011"/>
        <dbReference type="EC" id="3.5.1.44"/>
    </reaction>
</comment>
<dbReference type="InterPro" id="IPR011324">
    <property type="entry name" value="Cytotoxic_necrot_fac-like_cat"/>
</dbReference>
<dbReference type="Pfam" id="PF03975">
    <property type="entry name" value="CheD"/>
    <property type="match status" value="1"/>
</dbReference>
<protein>
    <recommendedName>
        <fullName evidence="3">Probable chemoreceptor glutamine deamidase CheD</fullName>
        <ecNumber evidence="3">3.5.1.44</ecNumber>
    </recommendedName>
</protein>
<dbReference type="CDD" id="cd16352">
    <property type="entry name" value="CheD"/>
    <property type="match status" value="1"/>
</dbReference>
<keyword evidence="1 3" id="KW-0145">Chemotaxis</keyword>
<dbReference type="Proteomes" id="UP000321820">
    <property type="component" value="Chromosome"/>
</dbReference>
<reference evidence="4 5" key="1">
    <citation type="submission" date="2019-08" db="EMBL/GenBank/DDBJ databases">
        <title>Complete genome sequence of Terriglobus albidus strain ORNL.</title>
        <authorList>
            <person name="Podar M."/>
        </authorList>
    </citation>
    <scope>NUCLEOTIDE SEQUENCE [LARGE SCALE GENOMIC DNA]</scope>
    <source>
        <strain evidence="4 5">ORNL</strain>
    </source>
</reference>
<sequence>MTVGISDCAVTADPQGVLATHALGSCIAVVIHDPVAGVAGLLHFMLPDSSTDPERARSKPFMFADSGIPAFFRMSYELGALKQRLKVSLIGGAQVLGSNDVFQIGKRNHVAARKILWKAGVMVHHEEVGGDEPRTVHMDASSGRVVISHGGKERELVPAAEERKRNV</sequence>
<proteinExistence type="inferred from homology"/>
<comment type="function">
    <text evidence="3">Probably deamidates glutamine residues to glutamate on methyl-accepting chemotaxis receptors (MCPs), playing an important role in chemotaxis.</text>
</comment>
<comment type="similarity">
    <text evidence="3">Belongs to the CheD family.</text>
</comment>
<evidence type="ECO:0000313" key="4">
    <source>
        <dbReference type="EMBL" id="QEE28310.1"/>
    </source>
</evidence>
<organism evidence="4 5">
    <name type="scientific">Terriglobus albidus</name>
    <dbReference type="NCBI Taxonomy" id="1592106"/>
    <lineage>
        <taxon>Bacteria</taxon>
        <taxon>Pseudomonadati</taxon>
        <taxon>Acidobacteriota</taxon>
        <taxon>Terriglobia</taxon>
        <taxon>Terriglobales</taxon>
        <taxon>Acidobacteriaceae</taxon>
        <taxon>Terriglobus</taxon>
    </lineage>
</organism>
<evidence type="ECO:0000256" key="2">
    <source>
        <dbReference type="ARBA" id="ARBA00022801"/>
    </source>
</evidence>
<accession>A0A5B9EC80</accession>
<dbReference type="HAMAP" id="MF_01440">
    <property type="entry name" value="CheD"/>
    <property type="match status" value="1"/>
</dbReference>
<keyword evidence="5" id="KW-1185">Reference proteome</keyword>
<name>A0A5B9EC80_9BACT</name>
<dbReference type="GO" id="GO:0050568">
    <property type="term" value="F:protein-glutamine glutaminase activity"/>
    <property type="evidence" value="ECO:0007669"/>
    <property type="project" value="UniProtKB-UniRule"/>
</dbReference>
<keyword evidence="2 3" id="KW-0378">Hydrolase</keyword>
<dbReference type="EMBL" id="CP042806">
    <property type="protein sequence ID" value="QEE28310.1"/>
    <property type="molecule type" value="Genomic_DNA"/>
</dbReference>
<dbReference type="GO" id="GO:0006935">
    <property type="term" value="P:chemotaxis"/>
    <property type="evidence" value="ECO:0007669"/>
    <property type="project" value="UniProtKB-UniRule"/>
</dbReference>
<dbReference type="AlphaFoldDB" id="A0A5B9EC80"/>
<dbReference type="KEGG" id="talb:FTW19_10060"/>
<dbReference type="EC" id="3.5.1.44" evidence="3"/>
<dbReference type="PANTHER" id="PTHR35147:SF1">
    <property type="entry name" value="CHEMORECEPTOR GLUTAMINE DEAMIDASE CHED-RELATED"/>
    <property type="match status" value="1"/>
</dbReference>
<dbReference type="InterPro" id="IPR038592">
    <property type="entry name" value="CheD-like_sf"/>
</dbReference>
<evidence type="ECO:0000256" key="3">
    <source>
        <dbReference type="HAMAP-Rule" id="MF_01440"/>
    </source>
</evidence>
<gene>
    <name evidence="3" type="primary">cheD</name>
    <name evidence="4" type="ORF">FTW19_10060</name>
</gene>
<dbReference type="OrthoDB" id="9807202at2"/>